<accession>A0A2G9QFT8</accession>
<name>A0A2G9QFT8_AQUCT</name>
<feature type="region of interest" description="Disordered" evidence="1">
    <location>
        <begin position="334"/>
        <end position="456"/>
    </location>
</feature>
<feature type="chain" id="PRO_5013903474" description="Zinc finger CCHC domain-containing protein" evidence="2">
    <location>
        <begin position="30"/>
        <end position="456"/>
    </location>
</feature>
<feature type="compositionally biased region" description="Basic residues" evidence="1">
    <location>
        <begin position="105"/>
        <end position="122"/>
    </location>
</feature>
<dbReference type="AlphaFoldDB" id="A0A2G9QFT8"/>
<reference evidence="5" key="1">
    <citation type="journal article" date="2017" name="Nat. Commun.">
        <title>The North American bullfrog draft genome provides insight into hormonal regulation of long noncoding RNA.</title>
        <authorList>
            <person name="Hammond S.A."/>
            <person name="Warren R.L."/>
            <person name="Vandervalk B.P."/>
            <person name="Kucuk E."/>
            <person name="Khan H."/>
            <person name="Gibb E.A."/>
            <person name="Pandoh P."/>
            <person name="Kirk H."/>
            <person name="Zhao Y."/>
            <person name="Jones M."/>
            <person name="Mungall A.J."/>
            <person name="Coope R."/>
            <person name="Pleasance S."/>
            <person name="Moore R.A."/>
            <person name="Holt R.A."/>
            <person name="Round J.M."/>
            <person name="Ohora S."/>
            <person name="Walle B.V."/>
            <person name="Veldhoen N."/>
            <person name="Helbing C.C."/>
            <person name="Birol I."/>
        </authorList>
    </citation>
    <scope>NUCLEOTIDE SEQUENCE [LARGE SCALE GENOMIC DNA]</scope>
</reference>
<feature type="region of interest" description="Disordered" evidence="1">
    <location>
        <begin position="100"/>
        <end position="127"/>
    </location>
</feature>
<feature type="compositionally biased region" description="Polar residues" evidence="1">
    <location>
        <begin position="377"/>
        <end position="392"/>
    </location>
</feature>
<dbReference type="InterPro" id="IPR057810">
    <property type="entry name" value="RBD_ZCCHC3_1st"/>
</dbReference>
<evidence type="ECO:0000256" key="1">
    <source>
        <dbReference type="SAM" id="MobiDB-lite"/>
    </source>
</evidence>
<dbReference type="Pfam" id="PF23057">
    <property type="entry name" value="RBD_ZCCHC3_1st"/>
    <property type="match status" value="1"/>
</dbReference>
<evidence type="ECO:0000313" key="4">
    <source>
        <dbReference type="EMBL" id="PIO13923.1"/>
    </source>
</evidence>
<sequence>SFSTRWCCFARCCWLTLLWSQLGETSTLGLYCRLLPQPPCSGGDEGGGSPEALRPTPCAQAAMDPGLVPMQGESLPDFQDRVVNRLRCIAKEEQKLAVMKDLRKNKSLHSKSGNSKRKVPKLKSREEALKKQEKLVASLTESSVFKEKYENEERLRKGKENACASTSQRVDSMDGGPVNIPTQPVNVSSVPVRSYAKAVSGQNHAGGGRDPVVRLSPNAPSSIKCKNVLQLRLEGGGIPPIRTVVVDKVLAMGFKAEDIYALISPAGSYEYDLSFVRPELLDLFWERFEHVSMRLSKAVFSRRSMRMRRDYERGRKMPVPIPARGWTVWMGGKEVASHGDPSTTPVSGSVMSESVSAPFLSQQPGSSQEEVEENGGLLQTITEMESPLSGTDSSDEDLGNARGDDVYPDREVSAGCEKSHIDTNSAEQECRINIETAEQESRMNTETAGVFSKRKT</sequence>
<evidence type="ECO:0000313" key="5">
    <source>
        <dbReference type="Proteomes" id="UP000228934"/>
    </source>
</evidence>
<feature type="region of interest" description="Disordered" evidence="1">
    <location>
        <begin position="156"/>
        <end position="177"/>
    </location>
</feature>
<gene>
    <name evidence="4" type="ORF">AB205_0191600</name>
</gene>
<proteinExistence type="predicted"/>
<feature type="compositionally biased region" description="Basic and acidic residues" evidence="1">
    <location>
        <begin position="402"/>
        <end position="421"/>
    </location>
</feature>
<evidence type="ECO:0000259" key="3">
    <source>
        <dbReference type="Pfam" id="PF23057"/>
    </source>
</evidence>
<keyword evidence="5" id="KW-1185">Reference proteome</keyword>
<keyword evidence="2" id="KW-0732">Signal</keyword>
<feature type="domain" description="Zinc finger CCHC" evidence="3">
    <location>
        <begin position="226"/>
        <end position="293"/>
    </location>
</feature>
<feature type="compositionally biased region" description="Polar residues" evidence="1">
    <location>
        <begin position="340"/>
        <end position="368"/>
    </location>
</feature>
<organism evidence="4 5">
    <name type="scientific">Aquarana catesbeiana</name>
    <name type="common">American bullfrog</name>
    <name type="synonym">Rana catesbeiana</name>
    <dbReference type="NCBI Taxonomy" id="8400"/>
    <lineage>
        <taxon>Eukaryota</taxon>
        <taxon>Metazoa</taxon>
        <taxon>Chordata</taxon>
        <taxon>Craniata</taxon>
        <taxon>Vertebrata</taxon>
        <taxon>Euteleostomi</taxon>
        <taxon>Amphibia</taxon>
        <taxon>Batrachia</taxon>
        <taxon>Anura</taxon>
        <taxon>Neobatrachia</taxon>
        <taxon>Ranoidea</taxon>
        <taxon>Ranidae</taxon>
        <taxon>Aquarana</taxon>
    </lineage>
</organism>
<dbReference type="Proteomes" id="UP000228934">
    <property type="component" value="Unassembled WGS sequence"/>
</dbReference>
<feature type="signal peptide" evidence="2">
    <location>
        <begin position="1"/>
        <end position="29"/>
    </location>
</feature>
<evidence type="ECO:0000256" key="2">
    <source>
        <dbReference type="SAM" id="SignalP"/>
    </source>
</evidence>
<protein>
    <recommendedName>
        <fullName evidence="3">Zinc finger CCHC domain-containing protein</fullName>
    </recommendedName>
</protein>
<dbReference type="EMBL" id="KZ001749">
    <property type="protein sequence ID" value="PIO13923.1"/>
    <property type="molecule type" value="Genomic_DNA"/>
</dbReference>
<feature type="non-terminal residue" evidence="4">
    <location>
        <position position="456"/>
    </location>
</feature>
<feature type="non-terminal residue" evidence="4">
    <location>
        <position position="1"/>
    </location>
</feature>